<sequence>MGVTLLVAFALSLDGFGVGMAYGLKNIRIPFRSMCIIGLCTVATMGISMFFGYLLIPYLDMVSPKVLGAAVLIMIGCFQLIKALSPTKNDALNKEKAKEEAVPVFASYSARVEDEETRQLFRLNLSIFGLVIQILKTPSAADIDNSGTIGILESFLLGLALSLDAFSSGIAASMAGIPAYSIVLVALTQFIMIRTGHSLVGKLSSKLLERAKFLPGVLLILVGSIKMF</sequence>
<feature type="transmembrane region" description="Helical" evidence="5">
    <location>
        <begin position="165"/>
        <end position="187"/>
    </location>
</feature>
<dbReference type="eggNOG" id="COG1971">
    <property type="taxonomic scope" value="Bacteria"/>
</dbReference>
<dbReference type="Pfam" id="PF02659">
    <property type="entry name" value="Mntp"/>
    <property type="match status" value="2"/>
</dbReference>
<organism evidence="6 7">
    <name type="scientific">Syntrophobotulus glycolicus (strain DSM 8271 / FlGlyR)</name>
    <dbReference type="NCBI Taxonomy" id="645991"/>
    <lineage>
        <taxon>Bacteria</taxon>
        <taxon>Bacillati</taxon>
        <taxon>Bacillota</taxon>
        <taxon>Clostridia</taxon>
        <taxon>Eubacteriales</taxon>
        <taxon>Desulfitobacteriaceae</taxon>
        <taxon>Syntrophobotulus</taxon>
    </lineage>
</organism>
<dbReference type="OrthoDB" id="1679205at2"/>
<name>F0T2Q5_SYNGF</name>
<feature type="transmembrane region" description="Helical" evidence="5">
    <location>
        <begin position="31"/>
        <end position="54"/>
    </location>
</feature>
<dbReference type="PANTHER" id="PTHR35529:SF2">
    <property type="entry name" value="SPORULATION PROTEIN YTAF-RELATED"/>
    <property type="match status" value="1"/>
</dbReference>
<dbReference type="HOGENOM" id="CLU_094526_0_0_9"/>
<gene>
    <name evidence="6" type="ordered locus">Sgly_2165</name>
</gene>
<evidence type="ECO:0000256" key="4">
    <source>
        <dbReference type="ARBA" id="ARBA00023136"/>
    </source>
</evidence>
<evidence type="ECO:0000313" key="6">
    <source>
        <dbReference type="EMBL" id="ADY56454.1"/>
    </source>
</evidence>
<reference evidence="7" key="2">
    <citation type="submission" date="2011-02" db="EMBL/GenBank/DDBJ databases">
        <title>The complete genome of Syntrophobotulus glycolicus DSM 8271.</title>
        <authorList>
            <person name="Lucas S."/>
            <person name="Copeland A."/>
            <person name="Lapidus A."/>
            <person name="Bruce D."/>
            <person name="Goodwin L."/>
            <person name="Pitluck S."/>
            <person name="Kyrpides N."/>
            <person name="Mavromatis K."/>
            <person name="Pagani I."/>
            <person name="Ivanova N."/>
            <person name="Mikhailova N."/>
            <person name="Chertkov O."/>
            <person name="Held B."/>
            <person name="Detter J.C."/>
            <person name="Tapia R."/>
            <person name="Han C."/>
            <person name="Land M."/>
            <person name="Hauser L."/>
            <person name="Markowitz V."/>
            <person name="Cheng J.-F."/>
            <person name="Hugenholtz P."/>
            <person name="Woyke T."/>
            <person name="Wu D."/>
            <person name="Spring S."/>
            <person name="Schroeder M."/>
            <person name="Brambilla E."/>
            <person name="Klenk H.-P."/>
            <person name="Eisen J.A."/>
        </authorList>
    </citation>
    <scope>NUCLEOTIDE SEQUENCE [LARGE SCALE GENOMIC DNA]</scope>
    <source>
        <strain evidence="7">DSM 8271 / FlGlyR</strain>
    </source>
</reference>
<keyword evidence="3 5" id="KW-1133">Transmembrane helix</keyword>
<keyword evidence="2 5" id="KW-0812">Transmembrane</keyword>
<dbReference type="KEGG" id="sgy:Sgly_2165"/>
<keyword evidence="4 5" id="KW-0472">Membrane</keyword>
<evidence type="ECO:0000313" key="7">
    <source>
        <dbReference type="Proteomes" id="UP000007488"/>
    </source>
</evidence>
<feature type="transmembrane region" description="Helical" evidence="5">
    <location>
        <begin position="66"/>
        <end position="84"/>
    </location>
</feature>
<dbReference type="EMBL" id="CP002547">
    <property type="protein sequence ID" value="ADY56454.1"/>
    <property type="molecule type" value="Genomic_DNA"/>
</dbReference>
<dbReference type="RefSeq" id="WP_013625321.1">
    <property type="nucleotide sequence ID" value="NC_015172.1"/>
</dbReference>
<keyword evidence="7" id="KW-1185">Reference proteome</keyword>
<dbReference type="AlphaFoldDB" id="F0T2Q5"/>
<evidence type="ECO:0000256" key="1">
    <source>
        <dbReference type="ARBA" id="ARBA00022475"/>
    </source>
</evidence>
<reference evidence="6 7" key="1">
    <citation type="journal article" date="2011" name="Stand. Genomic Sci.">
        <title>Complete genome sequence of Syntrophobotulus glycolicus type strain (FlGlyR).</title>
        <authorList>
            <person name="Han C."/>
            <person name="Mwirichia R."/>
            <person name="Chertkov O."/>
            <person name="Held B."/>
            <person name="Lapidus A."/>
            <person name="Nolan M."/>
            <person name="Lucas S."/>
            <person name="Hammon N."/>
            <person name="Deshpande S."/>
            <person name="Cheng J.F."/>
            <person name="Tapia R."/>
            <person name="Goodwin L."/>
            <person name="Pitluck S."/>
            <person name="Huntemann M."/>
            <person name="Liolios K."/>
            <person name="Ivanova N."/>
            <person name="Pagani I."/>
            <person name="Mavromatis K."/>
            <person name="Ovchinikova G."/>
            <person name="Pati A."/>
            <person name="Chen A."/>
            <person name="Palaniappan K."/>
            <person name="Land M."/>
            <person name="Hauser L."/>
            <person name="Brambilla E.M."/>
            <person name="Rohde M."/>
            <person name="Spring S."/>
            <person name="Sikorski J."/>
            <person name="Goker M."/>
            <person name="Woyke T."/>
            <person name="Bristow J."/>
            <person name="Eisen J.A."/>
            <person name="Markowitz V."/>
            <person name="Hugenholtz P."/>
            <person name="Kyrpides N.C."/>
            <person name="Klenk H.P."/>
            <person name="Detter J.C."/>
        </authorList>
    </citation>
    <scope>NUCLEOTIDE SEQUENCE [LARGE SCALE GENOMIC DNA]</scope>
    <source>
        <strain evidence="7">DSM 8271 / FlGlyR</strain>
    </source>
</reference>
<dbReference type="Proteomes" id="UP000007488">
    <property type="component" value="Chromosome"/>
</dbReference>
<evidence type="ECO:0000256" key="2">
    <source>
        <dbReference type="ARBA" id="ARBA00022692"/>
    </source>
</evidence>
<dbReference type="PANTHER" id="PTHR35529">
    <property type="entry name" value="MANGANESE EFFLUX PUMP MNTP-RELATED"/>
    <property type="match status" value="1"/>
</dbReference>
<evidence type="ECO:0000256" key="3">
    <source>
        <dbReference type="ARBA" id="ARBA00022989"/>
    </source>
</evidence>
<accession>F0T2Q5</accession>
<evidence type="ECO:0000256" key="5">
    <source>
        <dbReference type="SAM" id="Phobius"/>
    </source>
</evidence>
<dbReference type="STRING" id="645991.Sgly_2165"/>
<protein>
    <submittedName>
        <fullName evidence="6">Sporulation protein YtaF</fullName>
    </submittedName>
</protein>
<dbReference type="InterPro" id="IPR014205">
    <property type="entry name" value="Spore_YtaF"/>
</dbReference>
<dbReference type="InterPro" id="IPR003810">
    <property type="entry name" value="Mntp/YtaF"/>
</dbReference>
<dbReference type="NCBIfam" id="TIGR02840">
    <property type="entry name" value="spore_YtaF"/>
    <property type="match status" value="1"/>
</dbReference>
<proteinExistence type="predicted"/>
<keyword evidence="1" id="KW-1003">Cell membrane</keyword>